<organism evidence="2 3">
    <name type="scientific">Plectus sambesii</name>
    <dbReference type="NCBI Taxonomy" id="2011161"/>
    <lineage>
        <taxon>Eukaryota</taxon>
        <taxon>Metazoa</taxon>
        <taxon>Ecdysozoa</taxon>
        <taxon>Nematoda</taxon>
        <taxon>Chromadorea</taxon>
        <taxon>Plectida</taxon>
        <taxon>Plectina</taxon>
        <taxon>Plectoidea</taxon>
        <taxon>Plectidae</taxon>
        <taxon>Plectus</taxon>
    </lineage>
</organism>
<dbReference type="AlphaFoldDB" id="A0A914V5N7"/>
<dbReference type="Proteomes" id="UP000887566">
    <property type="component" value="Unplaced"/>
</dbReference>
<evidence type="ECO:0000256" key="1">
    <source>
        <dbReference type="SAM" id="Phobius"/>
    </source>
</evidence>
<feature type="transmembrane region" description="Helical" evidence="1">
    <location>
        <begin position="36"/>
        <end position="57"/>
    </location>
</feature>
<feature type="transmembrane region" description="Helical" evidence="1">
    <location>
        <begin position="64"/>
        <end position="84"/>
    </location>
</feature>
<keyword evidence="2" id="KW-1185">Reference proteome</keyword>
<feature type="transmembrane region" description="Helical" evidence="1">
    <location>
        <begin position="176"/>
        <end position="196"/>
    </location>
</feature>
<feature type="transmembrane region" description="Helical" evidence="1">
    <location>
        <begin position="233"/>
        <end position="258"/>
    </location>
</feature>
<feature type="transmembrane region" description="Helical" evidence="1">
    <location>
        <begin position="202"/>
        <end position="221"/>
    </location>
</feature>
<evidence type="ECO:0000313" key="3">
    <source>
        <dbReference type="WBParaSite" id="PSAMB.scaffold1485size30890.g13320.t1"/>
    </source>
</evidence>
<accession>A0A914V5N7</accession>
<dbReference type="WBParaSite" id="PSAMB.scaffold1485size30890.g13320.t1">
    <property type="protein sequence ID" value="PSAMB.scaffold1485size30890.g13320.t1"/>
    <property type="gene ID" value="PSAMB.scaffold1485size30890.g13320"/>
</dbReference>
<dbReference type="WBParaSite" id="PSAMB.scaffold714size42954.g8139.t1">
    <property type="protein sequence ID" value="PSAMB.scaffold714size42954.g8139.t1"/>
    <property type="gene ID" value="PSAMB.scaffold714size42954.g8139"/>
</dbReference>
<keyword evidence="1" id="KW-1133">Transmembrane helix</keyword>
<proteinExistence type="predicted"/>
<keyword evidence="1" id="KW-0812">Transmembrane</keyword>
<evidence type="ECO:0000313" key="2">
    <source>
        <dbReference type="Proteomes" id="UP000887566"/>
    </source>
</evidence>
<feature type="transmembrane region" description="Helical" evidence="1">
    <location>
        <begin position="307"/>
        <end position="325"/>
    </location>
</feature>
<reference evidence="3 4" key="1">
    <citation type="submission" date="2022-11" db="UniProtKB">
        <authorList>
            <consortium name="WormBaseParasite"/>
        </authorList>
    </citation>
    <scope>IDENTIFICATION</scope>
</reference>
<sequence>MSAIVRIFLYPALALTAFGIFVTGLAHLLFCQTFFFAIPGLIDGIFVLIAAFHGIFLRYPNRCHFVLQCIATMLGFTLVILSVFELFCVRSDPQVTSTAGGVCYALEFRTGNLVKSCNDALGGIQSAALRSLKLTKSTAQQLISGTLVIFCSIQLLLCASLAWYSGVETKIRARAYHWQIPLGVAIIAFGCVHFVYCCTYYYIAFGVWAGVFILIQASVSWHTECKGVLARTLNVIGSAIGMALTAANGFGFFCWFSSIKSDQFAFKRHCQWRDDTYRYCYRSLEFSYPYIDWPKPYFDTEVSNLQFAAYASLLIGGLVQFALSLRSTFRR</sequence>
<protein>
    <submittedName>
        <fullName evidence="3 4">Transmembrane protein</fullName>
    </submittedName>
</protein>
<name>A0A914V5N7_9BILA</name>
<feature type="transmembrane region" description="Helical" evidence="1">
    <location>
        <begin position="7"/>
        <end position="30"/>
    </location>
</feature>
<keyword evidence="1" id="KW-0472">Membrane</keyword>
<evidence type="ECO:0000313" key="4">
    <source>
        <dbReference type="WBParaSite" id="PSAMB.scaffold714size42954.g8139.t1"/>
    </source>
</evidence>
<feature type="transmembrane region" description="Helical" evidence="1">
    <location>
        <begin position="142"/>
        <end position="164"/>
    </location>
</feature>